<protein>
    <submittedName>
        <fullName evidence="1">Uncharacterized protein</fullName>
    </submittedName>
</protein>
<proteinExistence type="predicted"/>
<dbReference type="AlphaFoldDB" id="A0A6C0DPQ0"/>
<name>A0A6C0DPQ0_9ZZZZ</name>
<dbReference type="EMBL" id="MN739658">
    <property type="protein sequence ID" value="QHT18597.1"/>
    <property type="molecule type" value="Genomic_DNA"/>
</dbReference>
<sequence>MDTSKIFQSFIDDIRKACSDVSPVLKFEDDLKILETFYPDALKILQRDDSFFSEKPRVLFDVDLSAIWARDGVSKEDLWKGFQLCVLSAFLHGDIKEKIGSMIDIFKSYWTKTGTDSDEINKILNDKASENHFKEILEFIMNTRIAKIFTEIVEKIDVKALNINVENPDELIEMIKNPEHPTIKKIITKIQNMLKDKMKRGELTQQQITAEVEAIKAKVTSIFGNIFNDAMGLNRGETPAAVLVGNSPEARRQRMLARLQKKQRDKNSS</sequence>
<organism evidence="1">
    <name type="scientific">viral metagenome</name>
    <dbReference type="NCBI Taxonomy" id="1070528"/>
    <lineage>
        <taxon>unclassified sequences</taxon>
        <taxon>metagenomes</taxon>
        <taxon>organismal metagenomes</taxon>
    </lineage>
</organism>
<accession>A0A6C0DPQ0</accession>
<reference evidence="1" key="1">
    <citation type="journal article" date="2020" name="Nature">
        <title>Giant virus diversity and host interactions through global metagenomics.</title>
        <authorList>
            <person name="Schulz F."/>
            <person name="Roux S."/>
            <person name="Paez-Espino D."/>
            <person name="Jungbluth S."/>
            <person name="Walsh D.A."/>
            <person name="Denef V.J."/>
            <person name="McMahon K.D."/>
            <person name="Konstantinidis K.T."/>
            <person name="Eloe-Fadrosh E.A."/>
            <person name="Kyrpides N.C."/>
            <person name="Woyke T."/>
        </authorList>
    </citation>
    <scope>NUCLEOTIDE SEQUENCE</scope>
    <source>
        <strain evidence="1">GVMAG-M-3300023174-47</strain>
    </source>
</reference>
<evidence type="ECO:0000313" key="1">
    <source>
        <dbReference type="EMBL" id="QHT18597.1"/>
    </source>
</evidence>